<sequence>MYISIKKSSLWVKEDILASFTNMQTGKKPQTLFWAILFCLLWLVMTSDDDLVDFDFADLKEIEWNYNNERIRDQLHNAPGDNFIQTFVTMSDLDEENRIRPFNLREHVLRSALSKALTNEQLRQKFVEVMPILRALTPQQRLTLSALISAQINLKGNQGLKLEQVRAMFGNDKKLLLPIVYDIANLVRNSARKYLSLDLDLPRQNNQPPDIERRMEDVSSTELLDEEHIKKTDGLSIIKNGVSLEDFFSETGEEMLDPKSINEELQEVSNTTSPPIEQFSTFNSIENSPKRTKRTATTSEFAHKLIRSDLPSMDDDDIGRRITGNVIQLNTTAFINAKDISNDSLYSKNRSNSIEYIDIGNRTFTENQLQHSKSHQEVENLAFASLKEIEVNLQNNNESMVNGLDEILPIPEELIAGPRYRIAGNKKHLSRSKPTTTKRKRGQVSPIRSNIEGQHNGGGSNNGVLPPQKCERFTSSMCIRTEDYPLDLIMGSIRRHKNAMVALWADYHDKHAQLDATDDIDDISIRRKENEASGGGMCQSIVRYARPQKARSASGEWKYIVNTGQHTQTLRLEKCIASQESCSYLAHSYRSHCTQVYNYHRLLSWDRTRGLHVDIFKVPTCCSCQIDGLRHHFPFKPDTKTRQFTPAFNSDIYSTINEELDYNDEQDEDDLNYQLINDLKGNHKKYDNNELMLDSRSKLQSPNPTLGSYLIPPGGEEEYDFIDYKQDLQHKHQNFGHTLSTSATTKNTIRNSQRRRPHKRLGAANTFNQERVDLDIAPSELHQKQEVNFSASSLANFNKRTPQKRQRIHSVLHTAPTSISPISTAVAGTSTPTDIVNSPIAGEDPTSSTTTIQHRVVESSNSIATNAHQTSGPNSFYNGTQQKQSNYSSNNKVNRHYQFLGNAEQNSIPRFRSEARPIITSINRTRKRSKPSTAGHPNQWSFSQHEQPTSTQPPHVPSIHVNSIHNTESNSTDFSNSSDTSQVSSEPGVKRINYSYHPIIDFFENQKYSTVVATVKTIGEQKKIDDSSEGQIYPQKIMKPRTPFVSENLGANTRNGGSGLSLRDRTGSTVDMVNRLHMDDNTWQPVLIKMKGHSY</sequence>
<proteinExistence type="predicted"/>
<feature type="region of interest" description="Disordered" evidence="4">
    <location>
        <begin position="911"/>
        <end position="986"/>
    </location>
</feature>
<dbReference type="AlphaFoldDB" id="A0A6I9VNF3"/>
<dbReference type="Pfam" id="PF16077">
    <property type="entry name" value="Spaetzle"/>
    <property type="match status" value="1"/>
</dbReference>
<feature type="compositionally biased region" description="Polar residues" evidence="4">
    <location>
        <begin position="931"/>
        <end position="953"/>
    </location>
</feature>
<keyword evidence="3" id="KW-0325">Glycoprotein</keyword>
<feature type="region of interest" description="Disordered" evidence="4">
    <location>
        <begin position="863"/>
        <end position="888"/>
    </location>
</feature>
<evidence type="ECO:0000256" key="2">
    <source>
        <dbReference type="ARBA" id="ARBA00023157"/>
    </source>
</evidence>
<dbReference type="InterPro" id="IPR032104">
    <property type="entry name" value="Spaetzle"/>
</dbReference>
<dbReference type="RefSeq" id="XP_011212912.2">
    <property type="nucleotide sequence ID" value="XM_011214610.4"/>
</dbReference>
<dbReference type="GO" id="GO:0005615">
    <property type="term" value="C:extracellular space"/>
    <property type="evidence" value="ECO:0007669"/>
    <property type="project" value="UniProtKB-ARBA"/>
</dbReference>
<dbReference type="PANTHER" id="PTHR23199:SF12">
    <property type="entry name" value="NEUROTROPHIN 1-RELATED"/>
    <property type="match status" value="1"/>
</dbReference>
<evidence type="ECO:0000313" key="7">
    <source>
        <dbReference type="Proteomes" id="UP001652620"/>
    </source>
</evidence>
<dbReference type="Proteomes" id="UP001652620">
    <property type="component" value="Chromosome 5"/>
</dbReference>
<dbReference type="Gene3D" id="2.10.90.10">
    <property type="entry name" value="Cystine-knot cytokines"/>
    <property type="match status" value="1"/>
</dbReference>
<reference evidence="8" key="1">
    <citation type="submission" date="2025-08" db="UniProtKB">
        <authorList>
            <consortium name="RefSeq"/>
        </authorList>
    </citation>
    <scope>IDENTIFICATION</scope>
    <source>
        <tissue evidence="8">Adult</tissue>
    </source>
</reference>
<evidence type="ECO:0000256" key="1">
    <source>
        <dbReference type="ARBA" id="ARBA00022729"/>
    </source>
</evidence>
<dbReference type="Pfam" id="PF24103">
    <property type="entry name" value="NT_N"/>
    <property type="match status" value="1"/>
</dbReference>
<evidence type="ECO:0000313" key="8">
    <source>
        <dbReference type="RefSeq" id="XP_011212912.2"/>
    </source>
</evidence>
<feature type="compositionally biased region" description="Low complexity" evidence="4">
    <location>
        <begin position="969"/>
        <end position="981"/>
    </location>
</feature>
<dbReference type="KEGG" id="bdr:105232784"/>
<accession>A0A6I9VNF3</accession>
<name>A0A6I9VNF3_BACDO</name>
<dbReference type="GO" id="GO:0008083">
    <property type="term" value="F:growth factor activity"/>
    <property type="evidence" value="ECO:0007669"/>
    <property type="project" value="TreeGrafter"/>
</dbReference>
<keyword evidence="2" id="KW-1015">Disulfide bond</keyword>
<gene>
    <name evidence="8" type="primary">LOC105232784</name>
</gene>
<dbReference type="FunCoup" id="A0A6I9VNF3">
    <property type="interactions" value="22"/>
</dbReference>
<dbReference type="InterPro" id="IPR029034">
    <property type="entry name" value="Cystine-knot_cytokine"/>
</dbReference>
<dbReference type="InterPro" id="IPR056200">
    <property type="entry name" value="NT_N"/>
</dbReference>
<dbReference type="InParanoid" id="A0A6I9VNF3"/>
<keyword evidence="7" id="KW-1185">Reference proteome</keyword>
<evidence type="ECO:0000256" key="3">
    <source>
        <dbReference type="ARBA" id="ARBA00023180"/>
    </source>
</evidence>
<feature type="compositionally biased region" description="Basic residues" evidence="4">
    <location>
        <begin position="428"/>
        <end position="442"/>
    </location>
</feature>
<feature type="domain" description="Neurotrophin 1 N-terminal" evidence="6">
    <location>
        <begin position="104"/>
        <end position="195"/>
    </location>
</feature>
<organism evidence="7 8">
    <name type="scientific">Bactrocera dorsalis</name>
    <name type="common">Oriental fruit fly</name>
    <name type="synonym">Dacus dorsalis</name>
    <dbReference type="NCBI Taxonomy" id="27457"/>
    <lineage>
        <taxon>Eukaryota</taxon>
        <taxon>Metazoa</taxon>
        <taxon>Ecdysozoa</taxon>
        <taxon>Arthropoda</taxon>
        <taxon>Hexapoda</taxon>
        <taxon>Insecta</taxon>
        <taxon>Pterygota</taxon>
        <taxon>Neoptera</taxon>
        <taxon>Endopterygota</taxon>
        <taxon>Diptera</taxon>
        <taxon>Brachycera</taxon>
        <taxon>Muscomorpha</taxon>
        <taxon>Tephritoidea</taxon>
        <taxon>Tephritidae</taxon>
        <taxon>Bactrocera</taxon>
        <taxon>Bactrocera</taxon>
    </lineage>
</organism>
<dbReference type="GeneID" id="105232784"/>
<keyword evidence="1" id="KW-0732">Signal</keyword>
<dbReference type="InterPro" id="IPR052444">
    <property type="entry name" value="Spz/Toll_ligand-like"/>
</dbReference>
<feature type="region of interest" description="Disordered" evidence="4">
    <location>
        <begin position="428"/>
        <end position="467"/>
    </location>
</feature>
<feature type="domain" description="Spaetzle" evidence="5">
    <location>
        <begin position="537"/>
        <end position="626"/>
    </location>
</feature>
<evidence type="ECO:0000259" key="6">
    <source>
        <dbReference type="Pfam" id="PF24103"/>
    </source>
</evidence>
<protein>
    <submittedName>
        <fullName evidence="8">Neurotrophin 1 isoform X1</fullName>
    </submittedName>
</protein>
<dbReference type="SUPFAM" id="SSF57501">
    <property type="entry name" value="Cystine-knot cytokines"/>
    <property type="match status" value="1"/>
</dbReference>
<dbReference type="GO" id="GO:0045087">
    <property type="term" value="P:innate immune response"/>
    <property type="evidence" value="ECO:0007669"/>
    <property type="project" value="TreeGrafter"/>
</dbReference>
<dbReference type="GO" id="GO:0005121">
    <property type="term" value="F:Toll binding"/>
    <property type="evidence" value="ECO:0007669"/>
    <property type="project" value="TreeGrafter"/>
</dbReference>
<dbReference type="GO" id="GO:0021556">
    <property type="term" value="P:central nervous system formation"/>
    <property type="evidence" value="ECO:0007669"/>
    <property type="project" value="TreeGrafter"/>
</dbReference>
<dbReference type="OrthoDB" id="8197497at2759"/>
<evidence type="ECO:0000256" key="4">
    <source>
        <dbReference type="SAM" id="MobiDB-lite"/>
    </source>
</evidence>
<dbReference type="PANTHER" id="PTHR23199">
    <property type="entry name" value="NEUROTROPHIN 1-RELATED"/>
    <property type="match status" value="1"/>
</dbReference>
<evidence type="ECO:0000259" key="5">
    <source>
        <dbReference type="Pfam" id="PF16077"/>
    </source>
</evidence>